<protein>
    <submittedName>
        <fullName evidence="1">Uncharacterized protein</fullName>
    </submittedName>
</protein>
<evidence type="ECO:0000313" key="2">
    <source>
        <dbReference type="Proteomes" id="UP000712281"/>
    </source>
</evidence>
<dbReference type="EMBL" id="QGKW02001940">
    <property type="protein sequence ID" value="KAF2557046.1"/>
    <property type="molecule type" value="Genomic_DNA"/>
</dbReference>
<sequence>MSFNSNPAEQEHQQRATCELYSLIAGSDFPTARLHGGVSTGNALLSSSLDDWLEHFHREISNEDEMV</sequence>
<comment type="caution">
    <text evidence="1">The sequence shown here is derived from an EMBL/GenBank/DDBJ whole genome shotgun (WGS) entry which is preliminary data.</text>
</comment>
<organism evidence="1 2">
    <name type="scientific">Brassica cretica</name>
    <name type="common">Mustard</name>
    <dbReference type="NCBI Taxonomy" id="69181"/>
    <lineage>
        <taxon>Eukaryota</taxon>
        <taxon>Viridiplantae</taxon>
        <taxon>Streptophyta</taxon>
        <taxon>Embryophyta</taxon>
        <taxon>Tracheophyta</taxon>
        <taxon>Spermatophyta</taxon>
        <taxon>Magnoliopsida</taxon>
        <taxon>eudicotyledons</taxon>
        <taxon>Gunneridae</taxon>
        <taxon>Pentapetalae</taxon>
        <taxon>rosids</taxon>
        <taxon>malvids</taxon>
        <taxon>Brassicales</taxon>
        <taxon>Brassicaceae</taxon>
        <taxon>Brassiceae</taxon>
        <taxon>Brassica</taxon>
    </lineage>
</organism>
<dbReference type="Proteomes" id="UP000712281">
    <property type="component" value="Unassembled WGS sequence"/>
</dbReference>
<name>A0A8S9GGT6_BRACR</name>
<reference evidence="1" key="1">
    <citation type="submission" date="2019-12" db="EMBL/GenBank/DDBJ databases">
        <title>Genome sequencing and annotation of Brassica cretica.</title>
        <authorList>
            <person name="Studholme D.J."/>
            <person name="Sarris P.F."/>
        </authorList>
    </citation>
    <scope>NUCLEOTIDE SEQUENCE</scope>
    <source>
        <strain evidence="1">PFS-001/15</strain>
        <tissue evidence="1">Leaf</tissue>
    </source>
</reference>
<proteinExistence type="predicted"/>
<gene>
    <name evidence="1" type="ORF">F2Q68_00015848</name>
</gene>
<accession>A0A8S9GGT6</accession>
<evidence type="ECO:0000313" key="1">
    <source>
        <dbReference type="EMBL" id="KAF2557046.1"/>
    </source>
</evidence>